<evidence type="ECO:0000259" key="5">
    <source>
        <dbReference type="PROSITE" id="PS51063"/>
    </source>
</evidence>
<dbReference type="GO" id="GO:0005829">
    <property type="term" value="C:cytosol"/>
    <property type="evidence" value="ECO:0007669"/>
    <property type="project" value="TreeGrafter"/>
</dbReference>
<dbReference type="GO" id="GO:0003700">
    <property type="term" value="F:DNA-binding transcription factor activity"/>
    <property type="evidence" value="ECO:0007669"/>
    <property type="project" value="TreeGrafter"/>
</dbReference>
<dbReference type="Gene3D" id="1.10.10.10">
    <property type="entry name" value="Winged helix-like DNA-binding domain superfamily/Winged helix DNA-binding domain"/>
    <property type="match status" value="1"/>
</dbReference>
<dbReference type="RefSeq" id="WP_129082839.1">
    <property type="nucleotide sequence ID" value="NZ_CP041070.1"/>
</dbReference>
<evidence type="ECO:0000256" key="3">
    <source>
        <dbReference type="ARBA" id="ARBA00023163"/>
    </source>
</evidence>
<dbReference type="Pfam" id="PF00027">
    <property type="entry name" value="cNMP_binding"/>
    <property type="match status" value="1"/>
</dbReference>
<dbReference type="PANTHER" id="PTHR24567:SF74">
    <property type="entry name" value="HTH-TYPE TRANSCRIPTIONAL REGULATOR ARCR"/>
    <property type="match status" value="1"/>
</dbReference>
<dbReference type="PANTHER" id="PTHR24567">
    <property type="entry name" value="CRP FAMILY TRANSCRIPTIONAL REGULATORY PROTEIN"/>
    <property type="match status" value="1"/>
</dbReference>
<dbReference type="AlphaFoldDB" id="A0A4Q0XXT3"/>
<keyword evidence="2" id="KW-0238">DNA-binding</keyword>
<evidence type="ECO:0000313" key="7">
    <source>
        <dbReference type="Proteomes" id="UP000290191"/>
    </source>
</evidence>
<sequence>MNDLKDYYFFSSLNDKELKKLKEISFSKKFSKGDILFYKDEKSKYLHLLSKGVVKVYKHDFKDNEIVIHHINAISFIAEIANYEEIPFPANCAFETEGEVIFIDYEKFKEEFLYKKEIAMLFIKSLSQKIIYLEKFINSSVSVDVAAKVAKFIYDNEKSLDSIKQLKIAEILNIREETLSRKISALVKKGIIKKEKRNIKIVNHEKLLQEFI</sequence>
<dbReference type="OrthoDB" id="9815457at2"/>
<proteinExistence type="predicted"/>
<dbReference type="CDD" id="cd00038">
    <property type="entry name" value="CAP_ED"/>
    <property type="match status" value="1"/>
</dbReference>
<dbReference type="STRING" id="877500.GCA_000935065_03196"/>
<dbReference type="EMBL" id="PDKO01000014">
    <property type="protein sequence ID" value="RXJ61534.1"/>
    <property type="molecule type" value="Genomic_DNA"/>
</dbReference>
<comment type="caution">
    <text evidence="6">The sequence shown here is derived from an EMBL/GenBank/DDBJ whole genome shotgun (WGS) entry which is preliminary data.</text>
</comment>
<dbReference type="Proteomes" id="UP000290191">
    <property type="component" value="Unassembled WGS sequence"/>
</dbReference>
<keyword evidence="3" id="KW-0804">Transcription</keyword>
<evidence type="ECO:0000256" key="1">
    <source>
        <dbReference type="ARBA" id="ARBA00023015"/>
    </source>
</evidence>
<dbReference type="Gene3D" id="2.60.120.10">
    <property type="entry name" value="Jelly Rolls"/>
    <property type="match status" value="1"/>
</dbReference>
<evidence type="ECO:0000313" key="6">
    <source>
        <dbReference type="EMBL" id="RXJ61534.1"/>
    </source>
</evidence>
<dbReference type="InterPro" id="IPR000595">
    <property type="entry name" value="cNMP-bd_dom"/>
</dbReference>
<dbReference type="InterPro" id="IPR014710">
    <property type="entry name" value="RmlC-like_jellyroll"/>
</dbReference>
<dbReference type="SUPFAM" id="SSF51206">
    <property type="entry name" value="cAMP-binding domain-like"/>
    <property type="match status" value="1"/>
</dbReference>
<dbReference type="InterPro" id="IPR036388">
    <property type="entry name" value="WH-like_DNA-bd_sf"/>
</dbReference>
<feature type="domain" description="Cyclic nucleotide-binding" evidence="4">
    <location>
        <begin position="9"/>
        <end position="129"/>
    </location>
</feature>
<dbReference type="PROSITE" id="PS51063">
    <property type="entry name" value="HTH_CRP_2"/>
    <property type="match status" value="1"/>
</dbReference>
<gene>
    <name evidence="6" type="ORF">CRV06_13160</name>
</gene>
<name>A0A4Q0XXT3_9BACT</name>
<keyword evidence="1" id="KW-0805">Transcription regulation</keyword>
<dbReference type="PROSITE" id="PS50042">
    <property type="entry name" value="CNMP_BINDING_3"/>
    <property type="match status" value="1"/>
</dbReference>
<dbReference type="GO" id="GO:0003677">
    <property type="term" value="F:DNA binding"/>
    <property type="evidence" value="ECO:0007669"/>
    <property type="project" value="UniProtKB-KW"/>
</dbReference>
<reference evidence="6 7" key="1">
    <citation type="submission" date="2017-10" db="EMBL/GenBank/DDBJ databases">
        <title>Genomics of the genus Arcobacter.</title>
        <authorList>
            <person name="Perez-Cataluna A."/>
            <person name="Figueras M.J."/>
        </authorList>
    </citation>
    <scope>NUCLEOTIDE SEQUENCE [LARGE SCALE GENOMIC DNA]</scope>
    <source>
        <strain evidence="6 7">DSM 24636</strain>
    </source>
</reference>
<dbReference type="InterPro" id="IPR036390">
    <property type="entry name" value="WH_DNA-bd_sf"/>
</dbReference>
<dbReference type="SMART" id="SM00100">
    <property type="entry name" value="cNMP"/>
    <property type="match status" value="1"/>
</dbReference>
<keyword evidence="7" id="KW-1185">Reference proteome</keyword>
<dbReference type="SUPFAM" id="SSF46785">
    <property type="entry name" value="Winged helix' DNA-binding domain"/>
    <property type="match status" value="1"/>
</dbReference>
<feature type="domain" description="HTH crp-type" evidence="5">
    <location>
        <begin position="143"/>
        <end position="205"/>
    </location>
</feature>
<organism evidence="6 7">
    <name type="scientific">Halarcobacter anaerophilus</name>
    <dbReference type="NCBI Taxonomy" id="877500"/>
    <lineage>
        <taxon>Bacteria</taxon>
        <taxon>Pseudomonadati</taxon>
        <taxon>Campylobacterota</taxon>
        <taxon>Epsilonproteobacteria</taxon>
        <taxon>Campylobacterales</taxon>
        <taxon>Arcobacteraceae</taxon>
        <taxon>Halarcobacter</taxon>
    </lineage>
</organism>
<dbReference type="InterPro" id="IPR018490">
    <property type="entry name" value="cNMP-bd_dom_sf"/>
</dbReference>
<dbReference type="InterPro" id="IPR012318">
    <property type="entry name" value="HTH_CRP"/>
</dbReference>
<dbReference type="Pfam" id="PF13545">
    <property type="entry name" value="HTH_Crp_2"/>
    <property type="match status" value="1"/>
</dbReference>
<protein>
    <submittedName>
        <fullName evidence="6">Crp/Fnr family transcriptional regulator</fullName>
    </submittedName>
</protein>
<accession>A0A4Q0XXT3</accession>
<evidence type="ECO:0000259" key="4">
    <source>
        <dbReference type="PROSITE" id="PS50042"/>
    </source>
</evidence>
<evidence type="ECO:0000256" key="2">
    <source>
        <dbReference type="ARBA" id="ARBA00023125"/>
    </source>
</evidence>
<dbReference type="InterPro" id="IPR050397">
    <property type="entry name" value="Env_Response_Regulators"/>
</dbReference>